<dbReference type="InterPro" id="IPR029016">
    <property type="entry name" value="GAF-like_dom_sf"/>
</dbReference>
<dbReference type="AlphaFoldDB" id="A0A830G087"/>
<dbReference type="OrthoDB" id="269879at2157"/>
<evidence type="ECO:0000313" key="4">
    <source>
        <dbReference type="Proteomes" id="UP000614609"/>
    </source>
</evidence>
<name>A0A830G087_9EURY</name>
<dbReference type="Proteomes" id="UP000765891">
    <property type="component" value="Unassembled WGS sequence"/>
</dbReference>
<dbReference type="EMBL" id="BMOO01000004">
    <property type="protein sequence ID" value="GGM68946.1"/>
    <property type="molecule type" value="Genomic_DNA"/>
</dbReference>
<evidence type="ECO:0000313" key="2">
    <source>
        <dbReference type="EMBL" id="GGM68946.1"/>
    </source>
</evidence>
<evidence type="ECO:0000313" key="3">
    <source>
        <dbReference type="EMBL" id="MBP1955100.1"/>
    </source>
</evidence>
<reference evidence="2" key="2">
    <citation type="submission" date="2020-09" db="EMBL/GenBank/DDBJ databases">
        <authorList>
            <person name="Sun Q."/>
            <person name="Ohkuma M."/>
        </authorList>
    </citation>
    <scope>NUCLEOTIDE SEQUENCE</scope>
    <source>
        <strain evidence="2">JCM 16108</strain>
    </source>
</reference>
<dbReference type="EMBL" id="JAGGKO010000003">
    <property type="protein sequence ID" value="MBP1955100.1"/>
    <property type="molecule type" value="Genomic_DNA"/>
</dbReference>
<accession>A0A830G087</accession>
<organism evidence="2 4">
    <name type="scientific">Halarchaeum rubridurum</name>
    <dbReference type="NCBI Taxonomy" id="489911"/>
    <lineage>
        <taxon>Archaea</taxon>
        <taxon>Methanobacteriati</taxon>
        <taxon>Methanobacteriota</taxon>
        <taxon>Stenosarchaea group</taxon>
        <taxon>Halobacteria</taxon>
        <taxon>Halobacteriales</taxon>
        <taxon>Halobacteriaceae</taxon>
    </lineage>
</organism>
<proteinExistence type="predicted"/>
<dbReference type="RefSeq" id="WP_188872293.1">
    <property type="nucleotide sequence ID" value="NZ_BMOO01000004.1"/>
</dbReference>
<sequence length="253" mass="26169">MSDEGELSVVHVTTDTTERAGPAVGAADGIDASHRRIDEAADVGDADALLAGADVAGSEALAGLIRANDAACVVADPTTDDETTAGTLRRAVAEGWRGYPVPASERARLDALGAYDFDDPTLRAHLRGMTTTARECLDARAAFVGLVGERHETFLTAEGVDLPDRERGRAVCAHGITNDGVLAVDDVTASERGARVAPDLASYAGAPLVAGGERVGMLCVADDEAGAFDEADAAVLERLAEQTARHVERYGAT</sequence>
<gene>
    <name evidence="2" type="ORF">GCM10009017_18950</name>
    <name evidence="3" type="ORF">J2752_002012</name>
</gene>
<comment type="caution">
    <text evidence="2">The sequence shown here is derived from an EMBL/GenBank/DDBJ whole genome shotgun (WGS) entry which is preliminary data.</text>
</comment>
<dbReference type="InterPro" id="IPR003018">
    <property type="entry name" value="GAF"/>
</dbReference>
<dbReference type="PANTHER" id="PTHR43102">
    <property type="entry name" value="SLR1143 PROTEIN"/>
    <property type="match status" value="1"/>
</dbReference>
<protein>
    <recommendedName>
        <fullName evidence="1">GAF domain-containing protein</fullName>
    </recommendedName>
</protein>
<dbReference type="SMART" id="SM00065">
    <property type="entry name" value="GAF"/>
    <property type="match status" value="1"/>
</dbReference>
<dbReference type="Gene3D" id="3.30.450.40">
    <property type="match status" value="1"/>
</dbReference>
<evidence type="ECO:0000259" key="1">
    <source>
        <dbReference type="SMART" id="SM00065"/>
    </source>
</evidence>
<reference evidence="3" key="3">
    <citation type="submission" date="2021-03" db="EMBL/GenBank/DDBJ databases">
        <title>Genomic Encyclopedia of Type Strains, Phase IV (KMG-IV): sequencing the most valuable type-strain genomes for metagenomic binning, comparative biology and taxonomic classification.</title>
        <authorList>
            <person name="Goeker M."/>
        </authorList>
    </citation>
    <scope>NUCLEOTIDE SEQUENCE</scope>
    <source>
        <strain evidence="3">DSM 22443</strain>
    </source>
</reference>
<keyword evidence="4" id="KW-1185">Reference proteome</keyword>
<dbReference type="Proteomes" id="UP000614609">
    <property type="component" value="Unassembled WGS sequence"/>
</dbReference>
<reference evidence="2" key="1">
    <citation type="journal article" date="2014" name="Int. J. Syst. Evol. Microbiol.">
        <title>Complete genome sequence of Corynebacterium casei LMG S-19264T (=DSM 44701T), isolated from a smear-ripened cheese.</title>
        <authorList>
            <consortium name="US DOE Joint Genome Institute (JGI-PGF)"/>
            <person name="Walter F."/>
            <person name="Albersmeier A."/>
            <person name="Kalinowski J."/>
            <person name="Ruckert C."/>
        </authorList>
    </citation>
    <scope>NUCLEOTIDE SEQUENCE</scope>
    <source>
        <strain evidence="2">JCM 16108</strain>
    </source>
</reference>
<feature type="domain" description="GAF" evidence="1">
    <location>
        <begin position="121"/>
        <end position="253"/>
    </location>
</feature>
<dbReference type="Pfam" id="PF13185">
    <property type="entry name" value="GAF_2"/>
    <property type="match status" value="1"/>
</dbReference>
<dbReference type="SUPFAM" id="SSF55781">
    <property type="entry name" value="GAF domain-like"/>
    <property type="match status" value="1"/>
</dbReference>
<dbReference type="PANTHER" id="PTHR43102:SF2">
    <property type="entry name" value="GAF DOMAIN-CONTAINING PROTEIN"/>
    <property type="match status" value="1"/>
</dbReference>